<protein>
    <submittedName>
        <fullName evidence="3">AMP-binding protein</fullName>
    </submittedName>
</protein>
<dbReference type="PROSITE" id="PS00455">
    <property type="entry name" value="AMP_BINDING"/>
    <property type="match status" value="1"/>
</dbReference>
<dbReference type="InterPro" id="IPR020845">
    <property type="entry name" value="AMP-binding_CS"/>
</dbReference>
<dbReference type="EMBL" id="JAVYII010000001">
    <property type="protein sequence ID" value="MDT9591650.1"/>
    <property type="molecule type" value="Genomic_DNA"/>
</dbReference>
<evidence type="ECO:0000313" key="4">
    <source>
        <dbReference type="Proteomes" id="UP001268542"/>
    </source>
</evidence>
<dbReference type="Proteomes" id="UP001268542">
    <property type="component" value="Unassembled WGS sequence"/>
</dbReference>
<dbReference type="PANTHER" id="PTHR43767">
    <property type="entry name" value="LONG-CHAIN-FATTY-ACID--COA LIGASE"/>
    <property type="match status" value="1"/>
</dbReference>
<gene>
    <name evidence="3" type="ORF">RDV89_01130</name>
</gene>
<evidence type="ECO:0000259" key="2">
    <source>
        <dbReference type="Pfam" id="PF13193"/>
    </source>
</evidence>
<dbReference type="InterPro" id="IPR045851">
    <property type="entry name" value="AMP-bd_C_sf"/>
</dbReference>
<dbReference type="Gene3D" id="3.30.300.30">
    <property type="match status" value="1"/>
</dbReference>
<dbReference type="Pfam" id="PF13193">
    <property type="entry name" value="AMP-binding_C"/>
    <property type="match status" value="1"/>
</dbReference>
<name>A0ABU3PQZ4_9ACTN</name>
<dbReference type="InterPro" id="IPR000873">
    <property type="entry name" value="AMP-dep_synth/lig_dom"/>
</dbReference>
<feature type="domain" description="AMP-binding enzyme C-terminal" evidence="2">
    <location>
        <begin position="415"/>
        <end position="490"/>
    </location>
</feature>
<dbReference type="PANTHER" id="PTHR43767:SF1">
    <property type="entry name" value="NONRIBOSOMAL PEPTIDE SYNTHASE PES1 (EUROFUNG)-RELATED"/>
    <property type="match status" value="1"/>
</dbReference>
<sequence>MTGISQWARHWARFGAERPALLADAGGRTWGELERGCAEVAAGFHAVGVRHGDRVGGLMRNAPEHFEVVLACARIGAVFVPLNPLLTAGELRDVAGDADLAAVVTDTAFLGVLGVLEELVGAERVFFVGEVPELARGFDELRGHGRLERDLDVSPEDPLMICYTSGTTGRAKGAVLTHANMEGVAASAIAVDALGYADRAVVTVPLAFTGAGVSFAIPFLRCGGSILVRDGFDPARLLDDIEHHGVSFVGVVPVILERLAAEPGFADRDLSGLRVAKAGGAAVPEHLLRLYHDRGVGLVNAYGLTEGSGLNLELQAHEALRRLGSVGQPLWGQEARVVGADGRDCAPGEPGELLLGGTCVLKEYWRNPAATADTIRDGWLHTGDLATVDEDGYFRIVDRSKDMIISGGLNVYPAEVESALASHPDVVEVAVVGVPDERWGETPVACVVSANPDLGLADLTSHVEASLATYKRPTRLELRHEPLPRGMSGKILKRELRAELVDREPSADAAVLS</sequence>
<dbReference type="Gene3D" id="3.40.50.12780">
    <property type="entry name" value="N-terminal domain of ligase-like"/>
    <property type="match status" value="1"/>
</dbReference>
<comment type="caution">
    <text evidence="3">The sequence shown here is derived from an EMBL/GenBank/DDBJ whole genome shotgun (WGS) entry which is preliminary data.</text>
</comment>
<dbReference type="InterPro" id="IPR050237">
    <property type="entry name" value="ATP-dep_AMP-bd_enzyme"/>
</dbReference>
<keyword evidence="4" id="KW-1185">Reference proteome</keyword>
<reference evidence="3 4" key="1">
    <citation type="submission" date="2023-08" db="EMBL/GenBank/DDBJ databases">
        <title>Nocardioides seae sp. nov., a bacterium isolated from a soil.</title>
        <authorList>
            <person name="Wang X."/>
        </authorList>
    </citation>
    <scope>NUCLEOTIDE SEQUENCE [LARGE SCALE GENOMIC DNA]</scope>
    <source>
        <strain evidence="3 4">YZH12</strain>
    </source>
</reference>
<dbReference type="Pfam" id="PF00501">
    <property type="entry name" value="AMP-binding"/>
    <property type="match status" value="1"/>
</dbReference>
<proteinExistence type="predicted"/>
<dbReference type="InterPro" id="IPR025110">
    <property type="entry name" value="AMP-bd_C"/>
</dbReference>
<feature type="domain" description="AMP-dependent synthetase/ligase" evidence="1">
    <location>
        <begin position="9"/>
        <end position="365"/>
    </location>
</feature>
<dbReference type="InterPro" id="IPR042099">
    <property type="entry name" value="ANL_N_sf"/>
</dbReference>
<organism evidence="3 4">
    <name type="scientific">Nocardioides imazamoxiresistens</name>
    <dbReference type="NCBI Taxonomy" id="3231893"/>
    <lineage>
        <taxon>Bacteria</taxon>
        <taxon>Bacillati</taxon>
        <taxon>Actinomycetota</taxon>
        <taxon>Actinomycetes</taxon>
        <taxon>Propionibacteriales</taxon>
        <taxon>Nocardioidaceae</taxon>
        <taxon>Nocardioides</taxon>
    </lineage>
</organism>
<evidence type="ECO:0000259" key="1">
    <source>
        <dbReference type="Pfam" id="PF00501"/>
    </source>
</evidence>
<dbReference type="SUPFAM" id="SSF56801">
    <property type="entry name" value="Acetyl-CoA synthetase-like"/>
    <property type="match status" value="1"/>
</dbReference>
<accession>A0ABU3PQZ4</accession>
<evidence type="ECO:0000313" key="3">
    <source>
        <dbReference type="EMBL" id="MDT9591650.1"/>
    </source>
</evidence>
<dbReference type="RefSeq" id="WP_315730609.1">
    <property type="nucleotide sequence ID" value="NZ_JAVYII010000001.1"/>
</dbReference>